<accession>A0A0R1P4Y5</accession>
<dbReference type="InterPro" id="IPR053163">
    <property type="entry name" value="HTH-type_regulator_Rgg"/>
</dbReference>
<evidence type="ECO:0000313" key="3">
    <source>
        <dbReference type="Proteomes" id="UP000051311"/>
    </source>
</evidence>
<dbReference type="PATRIC" id="fig|1423748.3.peg.140"/>
<organism evidence="2 3">
    <name type="scientific">Lactobacillus gallinarum DSM 10532 = JCM 2011</name>
    <dbReference type="NCBI Taxonomy" id="1423748"/>
    <lineage>
        <taxon>Bacteria</taxon>
        <taxon>Bacillati</taxon>
        <taxon>Bacillota</taxon>
        <taxon>Bacilli</taxon>
        <taxon>Lactobacillales</taxon>
        <taxon>Lactobacillaceae</taxon>
        <taxon>Lactobacillus</taxon>
    </lineage>
</organism>
<dbReference type="InterPro" id="IPR001387">
    <property type="entry name" value="Cro/C1-type_HTH"/>
</dbReference>
<comment type="caution">
    <text evidence="2">The sequence shown here is derived from an EMBL/GenBank/DDBJ whole genome shotgun (WGS) entry which is preliminary data.</text>
</comment>
<proteinExistence type="predicted"/>
<dbReference type="Proteomes" id="UP000051311">
    <property type="component" value="Unassembled WGS sequence"/>
</dbReference>
<dbReference type="PANTHER" id="PTHR37038">
    <property type="entry name" value="TRANSCRIPTIONAL REGULATOR-RELATED"/>
    <property type="match status" value="1"/>
</dbReference>
<dbReference type="STRING" id="1423748.FC37_GL000127"/>
<dbReference type="EMBL" id="AZEL01000007">
    <property type="protein sequence ID" value="KRL24693.1"/>
    <property type="molecule type" value="Genomic_DNA"/>
</dbReference>
<dbReference type="Gene3D" id="1.10.260.40">
    <property type="entry name" value="lambda repressor-like DNA-binding domains"/>
    <property type="match status" value="1"/>
</dbReference>
<dbReference type="OrthoDB" id="2320428at2"/>
<name>A0A0R1P4Y5_9LACO</name>
<dbReference type="Pfam" id="PF01381">
    <property type="entry name" value="HTH_3"/>
    <property type="match status" value="1"/>
</dbReference>
<evidence type="ECO:0000313" key="2">
    <source>
        <dbReference type="EMBL" id="KRL24693.1"/>
    </source>
</evidence>
<dbReference type="SUPFAM" id="SSF47413">
    <property type="entry name" value="lambda repressor-like DNA-binding domains"/>
    <property type="match status" value="1"/>
</dbReference>
<reference evidence="2 3" key="1">
    <citation type="journal article" date="2015" name="Genome Announc.">
        <title>Expanding the biotechnology potential of lactobacilli through comparative genomics of 213 strains and associated genera.</title>
        <authorList>
            <person name="Sun Z."/>
            <person name="Harris H.M."/>
            <person name="McCann A."/>
            <person name="Guo C."/>
            <person name="Argimon S."/>
            <person name="Zhang W."/>
            <person name="Yang X."/>
            <person name="Jeffery I.B."/>
            <person name="Cooney J.C."/>
            <person name="Kagawa T.F."/>
            <person name="Liu W."/>
            <person name="Song Y."/>
            <person name="Salvetti E."/>
            <person name="Wrobel A."/>
            <person name="Rasinkangas P."/>
            <person name="Parkhill J."/>
            <person name="Rea M.C."/>
            <person name="O'Sullivan O."/>
            <person name="Ritari J."/>
            <person name="Douillard F.P."/>
            <person name="Paul Ross R."/>
            <person name="Yang R."/>
            <person name="Briner A.E."/>
            <person name="Felis G.E."/>
            <person name="de Vos W.M."/>
            <person name="Barrangou R."/>
            <person name="Klaenhammer T.R."/>
            <person name="Caufield P.W."/>
            <person name="Cui Y."/>
            <person name="Zhang H."/>
            <person name="O'Toole P.W."/>
        </authorList>
    </citation>
    <scope>NUCLEOTIDE SEQUENCE [LARGE SCALE GENOMIC DNA]</scope>
    <source>
        <strain evidence="2 3">DSM 10532</strain>
    </source>
</reference>
<dbReference type="GO" id="GO:0003677">
    <property type="term" value="F:DNA binding"/>
    <property type="evidence" value="ECO:0007669"/>
    <property type="project" value="InterPro"/>
</dbReference>
<dbReference type="CDD" id="cd00093">
    <property type="entry name" value="HTH_XRE"/>
    <property type="match status" value="1"/>
</dbReference>
<dbReference type="SMART" id="SM00530">
    <property type="entry name" value="HTH_XRE"/>
    <property type="match status" value="1"/>
</dbReference>
<evidence type="ECO:0000259" key="1">
    <source>
        <dbReference type="PROSITE" id="PS50943"/>
    </source>
</evidence>
<dbReference type="AlphaFoldDB" id="A0A0R1P4Y5"/>
<gene>
    <name evidence="2" type="ORF">FC37_GL000127</name>
</gene>
<dbReference type="RefSeq" id="WP_025005079.1">
    <property type="nucleotide sequence ID" value="NZ_AZEL01000007.1"/>
</dbReference>
<sequence>MTIGEQLREIRDSLNLTQTQMCAGAVTESFYSRVENGKSEINIDDLLAILKQNHVSVRDFFSVFDQSMQRKIQYHCIRSAINNRNVAWLKKEQKDEPIFKTELTAVIATLTNKKADLSDDAQRKIKSNFGRLGKWDETALWNLASFMSLYDTSEIKILITDIYENKNSISLNDSLTLVALVNVMMSYLGRSYQENDLGSVLQTIQFIKELPTNPVIMFHKLVTIYYQALINHDQKRLDLITKVLQKNGYDNYLAWLPQR</sequence>
<dbReference type="InterPro" id="IPR010982">
    <property type="entry name" value="Lambda_DNA-bd_dom_sf"/>
</dbReference>
<dbReference type="PROSITE" id="PS50943">
    <property type="entry name" value="HTH_CROC1"/>
    <property type="match status" value="1"/>
</dbReference>
<feature type="domain" description="HTH cro/C1-type" evidence="1">
    <location>
        <begin position="7"/>
        <end position="60"/>
    </location>
</feature>
<protein>
    <recommendedName>
        <fullName evidence="1">HTH cro/C1-type domain-containing protein</fullName>
    </recommendedName>
</protein>
<dbReference type="eggNOG" id="ENOG50309TC">
    <property type="taxonomic scope" value="Bacteria"/>
</dbReference>